<accession>A0A7J6GXT5</accession>
<dbReference type="InterPro" id="IPR011611">
    <property type="entry name" value="PfkB_dom"/>
</dbReference>
<dbReference type="EMBL" id="JAATIQ010000080">
    <property type="protein sequence ID" value="KAF4387140.1"/>
    <property type="molecule type" value="Genomic_DNA"/>
</dbReference>
<dbReference type="SUPFAM" id="SSF53613">
    <property type="entry name" value="Ribokinase-like"/>
    <property type="match status" value="1"/>
</dbReference>
<protein>
    <recommendedName>
        <fullName evidence="1">Carbohydrate kinase PfkB domain-containing protein</fullName>
    </recommendedName>
</protein>
<evidence type="ECO:0000313" key="3">
    <source>
        <dbReference type="Proteomes" id="UP000583929"/>
    </source>
</evidence>
<organism evidence="2 3">
    <name type="scientific">Cannabis sativa</name>
    <name type="common">Hemp</name>
    <name type="synonym">Marijuana</name>
    <dbReference type="NCBI Taxonomy" id="3483"/>
    <lineage>
        <taxon>Eukaryota</taxon>
        <taxon>Viridiplantae</taxon>
        <taxon>Streptophyta</taxon>
        <taxon>Embryophyta</taxon>
        <taxon>Tracheophyta</taxon>
        <taxon>Spermatophyta</taxon>
        <taxon>Magnoliopsida</taxon>
        <taxon>eudicotyledons</taxon>
        <taxon>Gunneridae</taxon>
        <taxon>Pentapetalae</taxon>
        <taxon>rosids</taxon>
        <taxon>fabids</taxon>
        <taxon>Rosales</taxon>
        <taxon>Cannabaceae</taxon>
        <taxon>Cannabis</taxon>
    </lineage>
</organism>
<dbReference type="Gene3D" id="3.40.1190.20">
    <property type="match status" value="1"/>
</dbReference>
<dbReference type="PANTHER" id="PTHR47826:SF1">
    <property type="entry name" value="OS03G0164700 PROTEIN"/>
    <property type="match status" value="1"/>
</dbReference>
<dbReference type="PANTHER" id="PTHR47826">
    <property type="entry name" value="OS03G0164700 PROTEIN"/>
    <property type="match status" value="1"/>
</dbReference>
<sequence length="492" mass="52833">MHSFAAKPLNFKTPTPFHPKPPFSTLSPSHCSFFTSSPNFTLQTPLLQVHSLNPNSTSATSLNGSTSLLQHTNPKNGVALKAVDVSTLGNLCVDVVLNVPTLPPSNKEDRKAYMDSLAASAPDKRYWEAGGNCNVAIAGARLGLNCVAIGHVGNEIYGSFLLDVLHDEGIGFVEMNEDNDLVKSSAGSYETLLCWVLVDSMQRHGFCSRADFSKDPAFSWLRKLSADVKMAIKNSKILFCNGYGFDELPPGIIVSALEYAIEVGTAVFFDPGPRGKSLSAGTMEEQQALNHLLMKSDVLLLTADEAETLTGIEHPILAGQQLLKQAVRTKWVIVKMGSKGSILITMSSLSFVPSFKVDVVDTVGCGDSFVAAIASGFINSLPMASTLSIANAVGAATAMGCGAGRNVASLEKVVKLMKESNFKDDDMFWEELFNVNLDVEEVTILSKMATKGNNNNKMICVSPQSVVSELLPTFESRLLEGKGSILKEHMGV</sequence>
<comment type="caution">
    <text evidence="2">The sequence shown here is derived from an EMBL/GenBank/DDBJ whole genome shotgun (WGS) entry which is preliminary data.</text>
</comment>
<dbReference type="AlphaFoldDB" id="A0A7J6GXT5"/>
<dbReference type="OrthoDB" id="415590at2759"/>
<proteinExistence type="predicted"/>
<name>A0A7J6GXT5_CANSA</name>
<feature type="domain" description="Carbohydrate kinase PfkB" evidence="1">
    <location>
        <begin position="129"/>
        <end position="400"/>
    </location>
</feature>
<gene>
    <name evidence="2" type="ORF">G4B88_024712</name>
</gene>
<keyword evidence="3" id="KW-1185">Reference proteome</keyword>
<dbReference type="Proteomes" id="UP000583929">
    <property type="component" value="Unassembled WGS sequence"/>
</dbReference>
<dbReference type="InterPro" id="IPR029056">
    <property type="entry name" value="Ribokinase-like"/>
</dbReference>
<dbReference type="Pfam" id="PF00294">
    <property type="entry name" value="PfkB"/>
    <property type="match status" value="1"/>
</dbReference>
<reference evidence="2 3" key="1">
    <citation type="journal article" date="2020" name="bioRxiv">
        <title>Sequence and annotation of 42 cannabis genomes reveals extensive copy number variation in cannabinoid synthesis and pathogen resistance genes.</title>
        <authorList>
            <person name="Mckernan K.J."/>
            <person name="Helbert Y."/>
            <person name="Kane L.T."/>
            <person name="Ebling H."/>
            <person name="Zhang L."/>
            <person name="Liu B."/>
            <person name="Eaton Z."/>
            <person name="Mclaughlin S."/>
            <person name="Kingan S."/>
            <person name="Baybayan P."/>
            <person name="Concepcion G."/>
            <person name="Jordan M."/>
            <person name="Riva A."/>
            <person name="Barbazuk W."/>
            <person name="Harkins T."/>
        </authorList>
    </citation>
    <scope>NUCLEOTIDE SEQUENCE [LARGE SCALE GENOMIC DNA]</scope>
    <source>
        <strain evidence="3">cv. Jamaican Lion 4</strain>
        <tissue evidence="2">Leaf</tissue>
    </source>
</reference>
<evidence type="ECO:0000259" key="1">
    <source>
        <dbReference type="Pfam" id="PF00294"/>
    </source>
</evidence>
<evidence type="ECO:0000313" key="2">
    <source>
        <dbReference type="EMBL" id="KAF4387140.1"/>
    </source>
</evidence>